<dbReference type="InterPro" id="IPR000014">
    <property type="entry name" value="PAS"/>
</dbReference>
<keyword evidence="10" id="KW-1185">Reference proteome</keyword>
<evidence type="ECO:0000313" key="9">
    <source>
        <dbReference type="EMBL" id="OXR41486.1"/>
    </source>
</evidence>
<evidence type="ECO:0000256" key="2">
    <source>
        <dbReference type="ARBA" id="ARBA00012438"/>
    </source>
</evidence>
<evidence type="ECO:0000256" key="3">
    <source>
        <dbReference type="ARBA" id="ARBA00022553"/>
    </source>
</evidence>
<feature type="domain" description="PAS" evidence="7">
    <location>
        <begin position="41"/>
        <end position="86"/>
    </location>
</feature>
<dbReference type="SUPFAM" id="SSF52172">
    <property type="entry name" value="CheY-like"/>
    <property type="match status" value="1"/>
</dbReference>
<dbReference type="Proteomes" id="UP000215506">
    <property type="component" value="Unassembled WGS sequence"/>
</dbReference>
<organism evidence="9 10">
    <name type="scientific">Nocardia cerradoensis</name>
    <dbReference type="NCBI Taxonomy" id="85688"/>
    <lineage>
        <taxon>Bacteria</taxon>
        <taxon>Bacillati</taxon>
        <taxon>Actinomycetota</taxon>
        <taxon>Actinomycetes</taxon>
        <taxon>Mycobacteriales</taxon>
        <taxon>Nocardiaceae</taxon>
        <taxon>Nocardia</taxon>
    </lineage>
</organism>
<evidence type="ECO:0000256" key="1">
    <source>
        <dbReference type="ARBA" id="ARBA00000085"/>
    </source>
</evidence>
<dbReference type="PROSITE" id="PS50112">
    <property type="entry name" value="PAS"/>
    <property type="match status" value="1"/>
</dbReference>
<sequence length="231" mass="26223">MMLVHRTDPVRDHATPETSSADRRPQVGSFRFWFATRRWEWSEEVYRMHGYAPGGVVPTTELLLAHKHPDDREEVAKTIARAIELGESFSSRHRFVDTAGNVHNVMVVADRIYDDAGQVAATAGFYIDLTDTLAENERETLSATLPDMIENRAVIEQAKGVLMRMYRINADQAFKVLAWRSQETNTKLRDLAAQIIEELPFVAPPAPETITAFDHLLLTVHTRIPEAKNRD</sequence>
<dbReference type="InterPro" id="IPR035965">
    <property type="entry name" value="PAS-like_dom_sf"/>
</dbReference>
<evidence type="ECO:0000256" key="6">
    <source>
        <dbReference type="SAM" id="MobiDB-lite"/>
    </source>
</evidence>
<reference evidence="9 10" key="1">
    <citation type="submission" date="2017-07" db="EMBL/GenBank/DDBJ databases">
        <title>First draft Genome Sequence of Nocardia cerradoensis isolated from human infection.</title>
        <authorList>
            <person name="Carrasco G."/>
        </authorList>
    </citation>
    <scope>NUCLEOTIDE SEQUENCE [LARGE SCALE GENOMIC DNA]</scope>
    <source>
        <strain evidence="9 10">CNM20130759</strain>
    </source>
</reference>
<dbReference type="NCBIfam" id="TIGR00229">
    <property type="entry name" value="sensory_box"/>
    <property type="match status" value="1"/>
</dbReference>
<evidence type="ECO:0000259" key="7">
    <source>
        <dbReference type="PROSITE" id="PS50112"/>
    </source>
</evidence>
<dbReference type="Gene3D" id="3.30.450.20">
    <property type="entry name" value="PAS domain"/>
    <property type="match status" value="1"/>
</dbReference>
<dbReference type="InterPro" id="IPR052162">
    <property type="entry name" value="Sensor_kinase/Photoreceptor"/>
</dbReference>
<gene>
    <name evidence="9" type="ORF">B7C42_06378</name>
</gene>
<evidence type="ECO:0000256" key="5">
    <source>
        <dbReference type="ARBA" id="ARBA00022777"/>
    </source>
</evidence>
<feature type="region of interest" description="Disordered" evidence="6">
    <location>
        <begin position="1"/>
        <end position="23"/>
    </location>
</feature>
<evidence type="ECO:0000259" key="8">
    <source>
        <dbReference type="PROSITE" id="PS50921"/>
    </source>
</evidence>
<dbReference type="InterPro" id="IPR036388">
    <property type="entry name" value="WH-like_DNA-bd_sf"/>
</dbReference>
<dbReference type="PANTHER" id="PTHR43304:SF1">
    <property type="entry name" value="PAC DOMAIN-CONTAINING PROTEIN"/>
    <property type="match status" value="1"/>
</dbReference>
<protein>
    <recommendedName>
        <fullName evidence="2">histidine kinase</fullName>
        <ecNumber evidence="2">2.7.13.3</ecNumber>
    </recommendedName>
</protein>
<dbReference type="SUPFAM" id="SSF55785">
    <property type="entry name" value="PYP-like sensor domain (PAS domain)"/>
    <property type="match status" value="1"/>
</dbReference>
<dbReference type="Gene3D" id="1.10.10.10">
    <property type="entry name" value="Winged helix-like DNA-binding domain superfamily/Winged helix DNA-binding domain"/>
    <property type="match status" value="1"/>
</dbReference>
<dbReference type="SMART" id="SM01012">
    <property type="entry name" value="ANTAR"/>
    <property type="match status" value="1"/>
</dbReference>
<feature type="domain" description="ANTAR" evidence="8">
    <location>
        <begin position="135"/>
        <end position="196"/>
    </location>
</feature>
<dbReference type="InterPro" id="IPR011006">
    <property type="entry name" value="CheY-like_superfamily"/>
</dbReference>
<dbReference type="GO" id="GO:0003723">
    <property type="term" value="F:RNA binding"/>
    <property type="evidence" value="ECO:0007669"/>
    <property type="project" value="InterPro"/>
</dbReference>
<dbReference type="EMBL" id="NGAF01000019">
    <property type="protein sequence ID" value="OXR41486.1"/>
    <property type="molecule type" value="Genomic_DNA"/>
</dbReference>
<dbReference type="PANTHER" id="PTHR43304">
    <property type="entry name" value="PHYTOCHROME-LIKE PROTEIN CPH1"/>
    <property type="match status" value="1"/>
</dbReference>
<dbReference type="Pfam" id="PF08447">
    <property type="entry name" value="PAS_3"/>
    <property type="match status" value="1"/>
</dbReference>
<comment type="catalytic activity">
    <reaction evidence="1">
        <text>ATP + protein L-histidine = ADP + protein N-phospho-L-histidine.</text>
        <dbReference type="EC" id="2.7.13.3"/>
    </reaction>
</comment>
<dbReference type="InterPro" id="IPR013655">
    <property type="entry name" value="PAS_fold_3"/>
</dbReference>
<dbReference type="Pfam" id="PF03861">
    <property type="entry name" value="ANTAR"/>
    <property type="match status" value="1"/>
</dbReference>
<keyword evidence="3" id="KW-0597">Phosphoprotein</keyword>
<evidence type="ECO:0000313" key="10">
    <source>
        <dbReference type="Proteomes" id="UP000215506"/>
    </source>
</evidence>
<dbReference type="InterPro" id="IPR005561">
    <property type="entry name" value="ANTAR"/>
</dbReference>
<comment type="caution">
    <text evidence="9">The sequence shown here is derived from an EMBL/GenBank/DDBJ whole genome shotgun (WGS) entry which is preliminary data.</text>
</comment>
<name>A0A231GY16_9NOCA</name>
<accession>A0A231GY16</accession>
<keyword evidence="5" id="KW-0418">Kinase</keyword>
<proteinExistence type="predicted"/>
<dbReference type="AlphaFoldDB" id="A0A231GY16"/>
<dbReference type="EC" id="2.7.13.3" evidence="2"/>
<evidence type="ECO:0000256" key="4">
    <source>
        <dbReference type="ARBA" id="ARBA00022679"/>
    </source>
</evidence>
<dbReference type="CDD" id="cd00130">
    <property type="entry name" value="PAS"/>
    <property type="match status" value="1"/>
</dbReference>
<dbReference type="GO" id="GO:0004673">
    <property type="term" value="F:protein histidine kinase activity"/>
    <property type="evidence" value="ECO:0007669"/>
    <property type="project" value="UniProtKB-EC"/>
</dbReference>
<dbReference type="PROSITE" id="PS50921">
    <property type="entry name" value="ANTAR"/>
    <property type="match status" value="1"/>
</dbReference>
<keyword evidence="4" id="KW-0808">Transferase</keyword>